<dbReference type="GO" id="GO:0050661">
    <property type="term" value="F:NADP binding"/>
    <property type="evidence" value="ECO:0007669"/>
    <property type="project" value="TreeGrafter"/>
</dbReference>
<name>A0A5B8MAC0_9MICO</name>
<dbReference type="OrthoDB" id="9776868at2"/>
<dbReference type="EMBL" id="CP042305">
    <property type="protein sequence ID" value="QDZ16645.1"/>
    <property type="molecule type" value="Genomic_DNA"/>
</dbReference>
<sequence length="307" mass="31730">MLTASDGRRELAVLGSPIAHSKSPVLHATAYEALGLPWSYDRAEVVPDTLRDYVESRPADWRGLSLTMPLKQSVLPLVASLDESARLTGAANTILFDTDAGGGRLLRGFNTDVPGIVRALAAAGTPSARQVLVWGGGATAASAVMAAAELGAEQITVQVRTPSRAQSLIELGRSVGLRVQITRFGEGPATRPDLVISTLPGSAGSDGAAGSVVRGEEVARAAADGVLLLDVAYDPWPTDIVKAWSLSGKAGNGHANVLSGLAMLVHQALLQVRIFVTGDPEIPLPREASVLAAMLTAVGLDASGRPL</sequence>
<dbReference type="SUPFAM" id="SSF51735">
    <property type="entry name" value="NAD(P)-binding Rossmann-fold domains"/>
    <property type="match status" value="1"/>
</dbReference>
<dbReference type="GO" id="GO:0009073">
    <property type="term" value="P:aromatic amino acid family biosynthetic process"/>
    <property type="evidence" value="ECO:0007669"/>
    <property type="project" value="UniProtKB-KW"/>
</dbReference>
<evidence type="ECO:0000259" key="3">
    <source>
        <dbReference type="Pfam" id="PF08501"/>
    </source>
</evidence>
<dbReference type="GO" id="GO:0009423">
    <property type="term" value="P:chorismate biosynthetic process"/>
    <property type="evidence" value="ECO:0007669"/>
    <property type="project" value="TreeGrafter"/>
</dbReference>
<dbReference type="InterPro" id="IPR013708">
    <property type="entry name" value="Shikimate_DH-bd_N"/>
</dbReference>
<evidence type="ECO:0000256" key="2">
    <source>
        <dbReference type="ARBA" id="ARBA00023141"/>
    </source>
</evidence>
<keyword evidence="5" id="KW-1185">Reference proteome</keyword>
<dbReference type="AlphaFoldDB" id="A0A5B8MAC0"/>
<dbReference type="PANTHER" id="PTHR21089:SF1">
    <property type="entry name" value="BIFUNCTIONAL 3-DEHYDROQUINATE DEHYDRATASE_SHIKIMATE DEHYDROGENASE, CHLOROPLASTIC"/>
    <property type="match status" value="1"/>
</dbReference>
<dbReference type="GO" id="GO:0019632">
    <property type="term" value="P:shikimate metabolic process"/>
    <property type="evidence" value="ECO:0007669"/>
    <property type="project" value="TreeGrafter"/>
</dbReference>
<dbReference type="GO" id="GO:0005829">
    <property type="term" value="C:cytosol"/>
    <property type="evidence" value="ECO:0007669"/>
    <property type="project" value="TreeGrafter"/>
</dbReference>
<dbReference type="InterPro" id="IPR046346">
    <property type="entry name" value="Aminoacid_DH-like_N_sf"/>
</dbReference>
<dbReference type="SUPFAM" id="SSF53223">
    <property type="entry name" value="Aminoacid dehydrogenase-like, N-terminal domain"/>
    <property type="match status" value="1"/>
</dbReference>
<keyword evidence="2" id="KW-0057">Aromatic amino acid biosynthesis</keyword>
<dbReference type="GO" id="GO:0004764">
    <property type="term" value="F:shikimate 3-dehydrogenase (NADP+) activity"/>
    <property type="evidence" value="ECO:0007669"/>
    <property type="project" value="InterPro"/>
</dbReference>
<dbReference type="InterPro" id="IPR036291">
    <property type="entry name" value="NAD(P)-bd_dom_sf"/>
</dbReference>
<dbReference type="Gene3D" id="3.40.50.720">
    <property type="entry name" value="NAD(P)-binding Rossmann-like Domain"/>
    <property type="match status" value="1"/>
</dbReference>
<proteinExistence type="predicted"/>
<dbReference type="PANTHER" id="PTHR21089">
    <property type="entry name" value="SHIKIMATE DEHYDROGENASE"/>
    <property type="match status" value="1"/>
</dbReference>
<dbReference type="Gene3D" id="3.40.50.10860">
    <property type="entry name" value="Leucine Dehydrogenase, chain A, domain 1"/>
    <property type="match status" value="1"/>
</dbReference>
<dbReference type="Pfam" id="PF08501">
    <property type="entry name" value="Shikimate_dh_N"/>
    <property type="match status" value="1"/>
</dbReference>
<evidence type="ECO:0000256" key="1">
    <source>
        <dbReference type="ARBA" id="ARBA00004871"/>
    </source>
</evidence>
<evidence type="ECO:0000313" key="5">
    <source>
        <dbReference type="Proteomes" id="UP000320216"/>
    </source>
</evidence>
<evidence type="ECO:0000313" key="4">
    <source>
        <dbReference type="EMBL" id="QDZ16645.1"/>
    </source>
</evidence>
<dbReference type="KEGG" id="huw:FPZ11_02710"/>
<gene>
    <name evidence="4" type="ORF">FPZ11_02710</name>
</gene>
<organism evidence="4 5">
    <name type="scientific">Humibacter ginsenosidimutans</name>
    <dbReference type="NCBI Taxonomy" id="2599293"/>
    <lineage>
        <taxon>Bacteria</taxon>
        <taxon>Bacillati</taxon>
        <taxon>Actinomycetota</taxon>
        <taxon>Actinomycetes</taxon>
        <taxon>Micrococcales</taxon>
        <taxon>Microbacteriaceae</taxon>
        <taxon>Humibacter</taxon>
    </lineage>
</organism>
<protein>
    <submittedName>
        <fullName evidence="4">Shikimate dehydrogenase</fullName>
    </submittedName>
</protein>
<keyword evidence="2" id="KW-0028">Amino-acid biosynthesis</keyword>
<dbReference type="InterPro" id="IPR022893">
    <property type="entry name" value="Shikimate_DH_fam"/>
</dbReference>
<accession>A0A5B8MAC0</accession>
<dbReference type="Proteomes" id="UP000320216">
    <property type="component" value="Chromosome"/>
</dbReference>
<feature type="domain" description="Shikimate dehydrogenase substrate binding N-terminal" evidence="3">
    <location>
        <begin position="13"/>
        <end position="94"/>
    </location>
</feature>
<comment type="pathway">
    <text evidence="1">Metabolic intermediate biosynthesis; chorismate biosynthesis; chorismate from D-erythrose 4-phosphate and phosphoenolpyruvate: step 4/7.</text>
</comment>
<reference evidence="4 5" key="1">
    <citation type="submission" date="2019-07" db="EMBL/GenBank/DDBJ databases">
        <title>Full genome sequence of Humibacter sp. WJ7-1.</title>
        <authorList>
            <person name="Im W.-T."/>
        </authorList>
    </citation>
    <scope>NUCLEOTIDE SEQUENCE [LARGE SCALE GENOMIC DNA]</scope>
    <source>
        <strain evidence="4 5">WJ7-1</strain>
    </source>
</reference>